<protein>
    <recommendedName>
        <fullName evidence="7">60S ribosomal protein L38</fullName>
    </recommendedName>
</protein>
<evidence type="ECO:0000313" key="5">
    <source>
        <dbReference type="EMBL" id="RKP01372.1"/>
    </source>
</evidence>
<dbReference type="GO" id="GO:0022618">
    <property type="term" value="P:protein-RNA complex assembly"/>
    <property type="evidence" value="ECO:0007669"/>
    <property type="project" value="TreeGrafter"/>
</dbReference>
<proteinExistence type="inferred from homology"/>
<dbReference type="EMBL" id="ML014174">
    <property type="protein sequence ID" value="RKP01372.1"/>
    <property type="molecule type" value="Genomic_DNA"/>
</dbReference>
<dbReference type="GO" id="GO:0022625">
    <property type="term" value="C:cytosolic large ribosomal subunit"/>
    <property type="evidence" value="ECO:0007669"/>
    <property type="project" value="TreeGrafter"/>
</dbReference>
<organism evidence="5 6">
    <name type="scientific">Caulochytrium protostelioides</name>
    <dbReference type="NCBI Taxonomy" id="1555241"/>
    <lineage>
        <taxon>Eukaryota</taxon>
        <taxon>Fungi</taxon>
        <taxon>Fungi incertae sedis</taxon>
        <taxon>Chytridiomycota</taxon>
        <taxon>Chytridiomycota incertae sedis</taxon>
        <taxon>Chytridiomycetes</taxon>
        <taxon>Caulochytriales</taxon>
        <taxon>Caulochytriaceae</taxon>
        <taxon>Caulochytrium</taxon>
    </lineage>
</organism>
<keyword evidence="6" id="KW-1185">Reference proteome</keyword>
<dbReference type="AlphaFoldDB" id="A0A4P9X819"/>
<name>A0A4P9X819_9FUNG</name>
<evidence type="ECO:0000256" key="3">
    <source>
        <dbReference type="ARBA" id="ARBA00023274"/>
    </source>
</evidence>
<evidence type="ECO:0000313" key="6">
    <source>
        <dbReference type="Proteomes" id="UP000274922"/>
    </source>
</evidence>
<evidence type="ECO:0000256" key="4">
    <source>
        <dbReference type="RuleBase" id="RU003445"/>
    </source>
</evidence>
<sequence>MKGLLGLAKTLNDIKQFLHTVSRKDTRVVRIKHNSDNVKFKVRCSRHLYTLLVTDSAKAAKLQQALPSTVPVEVIGAKVAA</sequence>
<dbReference type="PANTHER" id="PTHR10965:SF0">
    <property type="entry name" value="LARGE RIBOSOMAL SUBUNIT PROTEIN EL38"/>
    <property type="match status" value="1"/>
</dbReference>
<comment type="similarity">
    <text evidence="1 4">Belongs to the eukaryotic ribosomal protein eL38 family.</text>
</comment>
<evidence type="ECO:0000256" key="2">
    <source>
        <dbReference type="ARBA" id="ARBA00022980"/>
    </source>
</evidence>
<keyword evidence="3 4" id="KW-0687">Ribonucleoprotein</keyword>
<dbReference type="InterPro" id="IPR002675">
    <property type="entry name" value="Ribosomal_eL38"/>
</dbReference>
<reference evidence="6" key="1">
    <citation type="journal article" date="2018" name="Nat. Microbiol.">
        <title>Leveraging single-cell genomics to expand the fungal tree of life.</title>
        <authorList>
            <person name="Ahrendt S.R."/>
            <person name="Quandt C.A."/>
            <person name="Ciobanu D."/>
            <person name="Clum A."/>
            <person name="Salamov A."/>
            <person name="Andreopoulos B."/>
            <person name="Cheng J.F."/>
            <person name="Woyke T."/>
            <person name="Pelin A."/>
            <person name="Henrissat B."/>
            <person name="Reynolds N.K."/>
            <person name="Benny G.L."/>
            <person name="Smith M.E."/>
            <person name="James T.Y."/>
            <person name="Grigoriev I.V."/>
        </authorList>
    </citation>
    <scope>NUCLEOTIDE SEQUENCE [LARGE SCALE GENOMIC DNA]</scope>
    <source>
        <strain evidence="6">ATCC 52028</strain>
    </source>
</reference>
<accession>A0A4P9X819</accession>
<dbReference type="Proteomes" id="UP000274922">
    <property type="component" value="Unassembled WGS sequence"/>
</dbReference>
<evidence type="ECO:0008006" key="7">
    <source>
        <dbReference type="Google" id="ProtNLM"/>
    </source>
</evidence>
<dbReference type="Gene3D" id="3.30.720.90">
    <property type="match status" value="1"/>
</dbReference>
<dbReference type="Pfam" id="PF01781">
    <property type="entry name" value="Ribosomal_L38e"/>
    <property type="match status" value="1"/>
</dbReference>
<dbReference type="GO" id="GO:0003735">
    <property type="term" value="F:structural constituent of ribosome"/>
    <property type="evidence" value="ECO:0007669"/>
    <property type="project" value="InterPro"/>
</dbReference>
<keyword evidence="2 4" id="KW-0689">Ribosomal protein</keyword>
<dbReference type="GO" id="GO:0006412">
    <property type="term" value="P:translation"/>
    <property type="evidence" value="ECO:0007669"/>
    <property type="project" value="InterPro"/>
</dbReference>
<dbReference type="FunFam" id="3.30.720.90:FF:000001">
    <property type="entry name" value="60S ribosomal protein L38"/>
    <property type="match status" value="1"/>
</dbReference>
<evidence type="ECO:0000256" key="1">
    <source>
        <dbReference type="ARBA" id="ARBA00007803"/>
    </source>
</evidence>
<dbReference type="InterPro" id="IPR038464">
    <property type="entry name" value="Ribosomal_eL38_sf"/>
</dbReference>
<gene>
    <name evidence="5" type="ORF">CXG81DRAFT_25921</name>
</gene>
<dbReference type="PANTHER" id="PTHR10965">
    <property type="entry name" value="60S RIBOSOMAL PROTEIN L38"/>
    <property type="match status" value="1"/>
</dbReference>
<dbReference type="STRING" id="1555241.A0A4P9X819"/>
<dbReference type="OrthoDB" id="10250488at2759"/>